<keyword evidence="2" id="KW-1185">Reference proteome</keyword>
<dbReference type="EMBL" id="KB707435">
    <property type="protein sequence ID" value="EMR62375.1"/>
    <property type="molecule type" value="Genomic_DNA"/>
</dbReference>
<evidence type="ECO:0000313" key="2">
    <source>
        <dbReference type="Proteomes" id="UP000012174"/>
    </source>
</evidence>
<dbReference type="HOGENOM" id="CLU_1468163_0_0_1"/>
<reference evidence="2" key="1">
    <citation type="journal article" date="2013" name="Genome Announc.">
        <title>Draft genome sequence of the grapevine dieback fungus Eutypa lata UCR-EL1.</title>
        <authorList>
            <person name="Blanco-Ulate B."/>
            <person name="Rolshausen P.E."/>
            <person name="Cantu D."/>
        </authorList>
    </citation>
    <scope>NUCLEOTIDE SEQUENCE [LARGE SCALE GENOMIC DNA]</scope>
    <source>
        <strain evidence="2">UCR-EL1</strain>
    </source>
</reference>
<dbReference type="KEGG" id="ela:UCREL1_10694"/>
<proteinExistence type="predicted"/>
<dbReference type="OrthoDB" id="4777208at2759"/>
<dbReference type="AlphaFoldDB" id="M7T6T6"/>
<sequence length="184" mass="19819">MNLKHLLYTALTVLLVPPPSLLPGGSSHHQLASAGIPIPIDGKGCTIDTFDPRDANVSAEALIAHFGGEDNDEHAMVRHRMVYGEPRGTAIVYVCNCKDCVGQTYAESETREVLQIVREDCGPGRGGWVWSNQWEKGWGVRSAAVIGGPNTGLRNLCPFTCIGEIWEAGIECEWRTAGIGTSSS</sequence>
<evidence type="ECO:0000313" key="1">
    <source>
        <dbReference type="EMBL" id="EMR62375.1"/>
    </source>
</evidence>
<accession>M7T6T6</accession>
<protein>
    <submittedName>
        <fullName evidence="1">Uncharacterized protein</fullName>
    </submittedName>
</protein>
<name>M7T6T6_EUTLA</name>
<gene>
    <name evidence="1" type="ORF">UCREL1_10694</name>
</gene>
<organism evidence="1 2">
    <name type="scientific">Eutypa lata (strain UCR-EL1)</name>
    <name type="common">Grapevine dieback disease fungus</name>
    <name type="synonym">Eutypa armeniacae</name>
    <dbReference type="NCBI Taxonomy" id="1287681"/>
    <lineage>
        <taxon>Eukaryota</taxon>
        <taxon>Fungi</taxon>
        <taxon>Dikarya</taxon>
        <taxon>Ascomycota</taxon>
        <taxon>Pezizomycotina</taxon>
        <taxon>Sordariomycetes</taxon>
        <taxon>Xylariomycetidae</taxon>
        <taxon>Xylariales</taxon>
        <taxon>Diatrypaceae</taxon>
        <taxon>Eutypa</taxon>
    </lineage>
</organism>
<dbReference type="Proteomes" id="UP000012174">
    <property type="component" value="Unassembled WGS sequence"/>
</dbReference>